<keyword evidence="3" id="KW-1185">Reference proteome</keyword>
<name>A0AAV7TI86_PLEWA</name>
<evidence type="ECO:0000256" key="1">
    <source>
        <dbReference type="SAM" id="MobiDB-lite"/>
    </source>
</evidence>
<gene>
    <name evidence="2" type="ORF">NDU88_001581</name>
</gene>
<dbReference type="Proteomes" id="UP001066276">
    <property type="component" value="Chromosome 3_2"/>
</dbReference>
<evidence type="ECO:0000313" key="2">
    <source>
        <dbReference type="EMBL" id="KAJ1176299.1"/>
    </source>
</evidence>
<proteinExistence type="predicted"/>
<feature type="region of interest" description="Disordered" evidence="1">
    <location>
        <begin position="47"/>
        <end position="71"/>
    </location>
</feature>
<dbReference type="EMBL" id="JANPWB010000006">
    <property type="protein sequence ID" value="KAJ1176299.1"/>
    <property type="molecule type" value="Genomic_DNA"/>
</dbReference>
<evidence type="ECO:0000313" key="3">
    <source>
        <dbReference type="Proteomes" id="UP001066276"/>
    </source>
</evidence>
<comment type="caution">
    <text evidence="2">The sequence shown here is derived from an EMBL/GenBank/DDBJ whole genome shotgun (WGS) entry which is preliminary data.</text>
</comment>
<organism evidence="2 3">
    <name type="scientific">Pleurodeles waltl</name>
    <name type="common">Iberian ribbed newt</name>
    <dbReference type="NCBI Taxonomy" id="8319"/>
    <lineage>
        <taxon>Eukaryota</taxon>
        <taxon>Metazoa</taxon>
        <taxon>Chordata</taxon>
        <taxon>Craniata</taxon>
        <taxon>Vertebrata</taxon>
        <taxon>Euteleostomi</taxon>
        <taxon>Amphibia</taxon>
        <taxon>Batrachia</taxon>
        <taxon>Caudata</taxon>
        <taxon>Salamandroidea</taxon>
        <taxon>Salamandridae</taxon>
        <taxon>Pleurodelinae</taxon>
        <taxon>Pleurodeles</taxon>
    </lineage>
</organism>
<dbReference type="AlphaFoldDB" id="A0AAV7TI86"/>
<accession>A0AAV7TI86</accession>
<protein>
    <submittedName>
        <fullName evidence="2">Uncharacterized protein</fullName>
    </submittedName>
</protein>
<sequence length="71" mass="7737">MGRGHASQDVGRVVRELRRGLHFSNLTEPCPGAAGTADLCHAERWKRRSVPEDRPALAQAGLTRRGGPPRP</sequence>
<reference evidence="2" key="1">
    <citation type="journal article" date="2022" name="bioRxiv">
        <title>Sequencing and chromosome-scale assembly of the giantPleurodeles waltlgenome.</title>
        <authorList>
            <person name="Brown T."/>
            <person name="Elewa A."/>
            <person name="Iarovenko S."/>
            <person name="Subramanian E."/>
            <person name="Araus A.J."/>
            <person name="Petzold A."/>
            <person name="Susuki M."/>
            <person name="Suzuki K.-i.T."/>
            <person name="Hayashi T."/>
            <person name="Toyoda A."/>
            <person name="Oliveira C."/>
            <person name="Osipova E."/>
            <person name="Leigh N.D."/>
            <person name="Simon A."/>
            <person name="Yun M.H."/>
        </authorList>
    </citation>
    <scope>NUCLEOTIDE SEQUENCE</scope>
    <source>
        <strain evidence="2">20211129_DDA</strain>
        <tissue evidence="2">Liver</tissue>
    </source>
</reference>